<dbReference type="AlphaFoldDB" id="A0A917SM87"/>
<evidence type="ECO:0000256" key="7">
    <source>
        <dbReference type="ARBA" id="ARBA00023136"/>
    </source>
</evidence>
<dbReference type="GO" id="GO:0005886">
    <property type="term" value="C:plasma membrane"/>
    <property type="evidence" value="ECO:0007669"/>
    <property type="project" value="UniProtKB-SubCell"/>
</dbReference>
<dbReference type="Pfam" id="PF00005">
    <property type="entry name" value="ABC_tran"/>
    <property type="match status" value="1"/>
</dbReference>
<dbReference type="PANTHER" id="PTHR43297">
    <property type="entry name" value="OLIGOPEPTIDE TRANSPORT ATP-BINDING PROTEIN APPD"/>
    <property type="match status" value="1"/>
</dbReference>
<dbReference type="SMART" id="SM00382">
    <property type="entry name" value="AAA"/>
    <property type="match status" value="1"/>
</dbReference>
<dbReference type="PROSITE" id="PS00211">
    <property type="entry name" value="ABC_TRANSPORTER_1"/>
    <property type="match status" value="1"/>
</dbReference>
<dbReference type="FunFam" id="3.40.50.300:FF:000016">
    <property type="entry name" value="Oligopeptide ABC transporter ATP-binding component"/>
    <property type="match status" value="1"/>
</dbReference>
<keyword evidence="6 9" id="KW-0067">ATP-binding</keyword>
<dbReference type="NCBIfam" id="TIGR01727">
    <property type="entry name" value="oligo_HPY"/>
    <property type="match status" value="1"/>
</dbReference>
<keyword evidence="10" id="KW-1185">Reference proteome</keyword>
<dbReference type="PANTHER" id="PTHR43297:SF2">
    <property type="entry name" value="DIPEPTIDE TRANSPORT ATP-BINDING PROTEIN DPPD"/>
    <property type="match status" value="1"/>
</dbReference>
<sequence>MTAAPVEPSTDGEVALSVRDLHTAVGGRRGSLRLVRGVGFDLHRGRTLALVGESGSGKSVTALSIAGLLPAGVRVTGGQVLLDGQDVVRWTEGRRRALRGGTVGMVYQDPMTALNPVMRVGSQVAEGLRAHGWDRAAGRRRTLEVLDEVGLPTPGALARLYPHQLSGGMRQRVLIACALAPRPRVLIADEPTTALDVTIAQQILDLVTDLRDEYGLAVLWITHDLGVVARIAESTAVMYAGRIVERGRTADLFARPSHPYTQGLLRSVPAADQPHQGLLPQIGGTPVSPATLPGGCPFRTRCPQQVERCADQEPPLLRRGPAEAACWVPPEDWRPVGAAEVRHG</sequence>
<proteinExistence type="inferred from homology"/>
<evidence type="ECO:0000256" key="4">
    <source>
        <dbReference type="ARBA" id="ARBA00022475"/>
    </source>
</evidence>
<evidence type="ECO:0000313" key="9">
    <source>
        <dbReference type="EMBL" id="GGL86693.1"/>
    </source>
</evidence>
<dbReference type="EMBL" id="BMNA01000001">
    <property type="protein sequence ID" value="GGL86693.1"/>
    <property type="molecule type" value="Genomic_DNA"/>
</dbReference>
<dbReference type="InterPro" id="IPR027417">
    <property type="entry name" value="P-loop_NTPase"/>
</dbReference>
<evidence type="ECO:0000256" key="1">
    <source>
        <dbReference type="ARBA" id="ARBA00004202"/>
    </source>
</evidence>
<reference evidence="9" key="2">
    <citation type="submission" date="2020-09" db="EMBL/GenBank/DDBJ databases">
        <authorList>
            <person name="Sun Q."/>
            <person name="Zhou Y."/>
        </authorList>
    </citation>
    <scope>NUCLEOTIDE SEQUENCE</scope>
    <source>
        <strain evidence="9">CGMCC 4.7308</strain>
    </source>
</reference>
<dbReference type="GO" id="GO:0015833">
    <property type="term" value="P:peptide transport"/>
    <property type="evidence" value="ECO:0007669"/>
    <property type="project" value="InterPro"/>
</dbReference>
<dbReference type="InterPro" id="IPR017871">
    <property type="entry name" value="ABC_transporter-like_CS"/>
</dbReference>
<organism evidence="9 10">
    <name type="scientific">Nakamurella endophytica</name>
    <dbReference type="NCBI Taxonomy" id="1748367"/>
    <lineage>
        <taxon>Bacteria</taxon>
        <taxon>Bacillati</taxon>
        <taxon>Actinomycetota</taxon>
        <taxon>Actinomycetes</taxon>
        <taxon>Nakamurellales</taxon>
        <taxon>Nakamurellaceae</taxon>
        <taxon>Nakamurella</taxon>
    </lineage>
</organism>
<keyword evidence="3" id="KW-0813">Transport</keyword>
<name>A0A917SM87_9ACTN</name>
<dbReference type="SUPFAM" id="SSF52540">
    <property type="entry name" value="P-loop containing nucleoside triphosphate hydrolases"/>
    <property type="match status" value="1"/>
</dbReference>
<protein>
    <submittedName>
        <fullName evidence="9">Peptide ABC transporter ATP-binding protein</fullName>
    </submittedName>
</protein>
<dbReference type="PROSITE" id="PS50893">
    <property type="entry name" value="ABC_TRANSPORTER_2"/>
    <property type="match status" value="1"/>
</dbReference>
<keyword evidence="4" id="KW-1003">Cell membrane</keyword>
<gene>
    <name evidence="9" type="ORF">GCM10011594_02880</name>
</gene>
<dbReference type="CDD" id="cd03257">
    <property type="entry name" value="ABC_NikE_OppD_transporters"/>
    <property type="match status" value="1"/>
</dbReference>
<dbReference type="Pfam" id="PF08352">
    <property type="entry name" value="oligo_HPY"/>
    <property type="match status" value="1"/>
</dbReference>
<keyword evidence="7" id="KW-0472">Membrane</keyword>
<keyword evidence="5" id="KW-0547">Nucleotide-binding</keyword>
<evidence type="ECO:0000256" key="3">
    <source>
        <dbReference type="ARBA" id="ARBA00022448"/>
    </source>
</evidence>
<comment type="caution">
    <text evidence="9">The sequence shown here is derived from an EMBL/GenBank/DDBJ whole genome shotgun (WGS) entry which is preliminary data.</text>
</comment>
<evidence type="ECO:0000256" key="6">
    <source>
        <dbReference type="ARBA" id="ARBA00022840"/>
    </source>
</evidence>
<dbReference type="Gene3D" id="3.40.50.300">
    <property type="entry name" value="P-loop containing nucleotide triphosphate hydrolases"/>
    <property type="match status" value="1"/>
</dbReference>
<evidence type="ECO:0000256" key="5">
    <source>
        <dbReference type="ARBA" id="ARBA00022741"/>
    </source>
</evidence>
<dbReference type="Proteomes" id="UP000655208">
    <property type="component" value="Unassembled WGS sequence"/>
</dbReference>
<comment type="similarity">
    <text evidence="2">Belongs to the ABC transporter superfamily.</text>
</comment>
<dbReference type="InterPro" id="IPR003439">
    <property type="entry name" value="ABC_transporter-like_ATP-bd"/>
</dbReference>
<reference evidence="9" key="1">
    <citation type="journal article" date="2014" name="Int. J. Syst. Evol. Microbiol.">
        <title>Complete genome sequence of Corynebacterium casei LMG S-19264T (=DSM 44701T), isolated from a smear-ripened cheese.</title>
        <authorList>
            <consortium name="US DOE Joint Genome Institute (JGI-PGF)"/>
            <person name="Walter F."/>
            <person name="Albersmeier A."/>
            <person name="Kalinowski J."/>
            <person name="Ruckert C."/>
        </authorList>
    </citation>
    <scope>NUCLEOTIDE SEQUENCE</scope>
    <source>
        <strain evidence="9">CGMCC 4.7308</strain>
    </source>
</reference>
<comment type="subcellular location">
    <subcellularLocation>
        <location evidence="1">Cell membrane</location>
        <topology evidence="1">Peripheral membrane protein</topology>
    </subcellularLocation>
</comment>
<evidence type="ECO:0000256" key="2">
    <source>
        <dbReference type="ARBA" id="ARBA00005417"/>
    </source>
</evidence>
<dbReference type="InterPro" id="IPR003593">
    <property type="entry name" value="AAA+_ATPase"/>
</dbReference>
<dbReference type="RefSeq" id="WP_188939715.1">
    <property type="nucleotide sequence ID" value="NZ_BMNA01000001.1"/>
</dbReference>
<feature type="domain" description="ABC transporter" evidence="8">
    <location>
        <begin position="16"/>
        <end position="265"/>
    </location>
</feature>
<evidence type="ECO:0000259" key="8">
    <source>
        <dbReference type="PROSITE" id="PS50893"/>
    </source>
</evidence>
<accession>A0A917SM87</accession>
<evidence type="ECO:0000313" key="10">
    <source>
        <dbReference type="Proteomes" id="UP000655208"/>
    </source>
</evidence>
<dbReference type="GO" id="GO:0005524">
    <property type="term" value="F:ATP binding"/>
    <property type="evidence" value="ECO:0007669"/>
    <property type="project" value="UniProtKB-KW"/>
</dbReference>
<dbReference type="GO" id="GO:0016887">
    <property type="term" value="F:ATP hydrolysis activity"/>
    <property type="evidence" value="ECO:0007669"/>
    <property type="project" value="InterPro"/>
</dbReference>
<dbReference type="InterPro" id="IPR013563">
    <property type="entry name" value="Oligopep_ABC_C"/>
</dbReference>
<dbReference type="InterPro" id="IPR050388">
    <property type="entry name" value="ABC_Ni/Peptide_Import"/>
</dbReference>